<gene>
    <name evidence="4" type="ORF">QIS96_11280</name>
</gene>
<comment type="caution">
    <text evidence="4">The sequence shown here is derived from an EMBL/GenBank/DDBJ whole genome shotgun (WGS) entry which is preliminary data.</text>
</comment>
<accession>A0ABT6S8G5</accession>
<sequence>MRLRSAPALGGLAAALAFGPVAVPAAAYENRPGPVAAAQGVTCDDGEDKDFPVTSRLHGGPEAYDPGGPPQRLGLDLENTSERTCGKIHPVVVLLDRDRDLQPAQLRLQFRDPDGRWRDVPFERTEEDENVGVLDGGDGGFTGFSLAPGTSVTVPLRLAFTADAGSNEVTVQVAVVQRRGEDGDWVGESGTYTFTVGAERASDGTTGGVRWPDRLAETGALRGWAAVGYGAAAGLLVVAGAALVLGARRLRGRGAGD</sequence>
<evidence type="ECO:0008006" key="6">
    <source>
        <dbReference type="Google" id="ProtNLM"/>
    </source>
</evidence>
<feature type="signal peptide" evidence="3">
    <location>
        <begin position="1"/>
        <end position="27"/>
    </location>
</feature>
<feature type="region of interest" description="Disordered" evidence="1">
    <location>
        <begin position="38"/>
        <end position="71"/>
    </location>
</feature>
<evidence type="ECO:0000256" key="3">
    <source>
        <dbReference type="SAM" id="SignalP"/>
    </source>
</evidence>
<feature type="transmembrane region" description="Helical" evidence="2">
    <location>
        <begin position="224"/>
        <end position="245"/>
    </location>
</feature>
<evidence type="ECO:0000313" key="4">
    <source>
        <dbReference type="EMBL" id="MDI3404397.1"/>
    </source>
</evidence>
<dbReference type="EMBL" id="JASCIQ010000009">
    <property type="protein sequence ID" value="MDI3404397.1"/>
    <property type="molecule type" value="Genomic_DNA"/>
</dbReference>
<keyword evidence="3" id="KW-0732">Signal</keyword>
<keyword evidence="2" id="KW-0812">Transmembrane</keyword>
<dbReference type="RefSeq" id="WP_282542337.1">
    <property type="nucleotide sequence ID" value="NZ_JASCIQ010000009.1"/>
</dbReference>
<feature type="chain" id="PRO_5047334590" description="Cell wall protein" evidence="3">
    <location>
        <begin position="28"/>
        <end position="257"/>
    </location>
</feature>
<name>A0ABT6S8G5_9ACTN</name>
<proteinExistence type="predicted"/>
<keyword evidence="2" id="KW-1133">Transmembrane helix</keyword>
<reference evidence="4 5" key="1">
    <citation type="submission" date="2023-05" db="EMBL/GenBank/DDBJ databases">
        <title>Draft genome sequence of Streptomyces sp. B-S-A6 isolated from a cave soil in Thailand.</title>
        <authorList>
            <person name="Chamroensaksri N."/>
            <person name="Muangham S."/>
        </authorList>
    </citation>
    <scope>NUCLEOTIDE SEQUENCE [LARGE SCALE GENOMIC DNA]</scope>
    <source>
        <strain evidence="4 5">B-S-A6</strain>
    </source>
</reference>
<dbReference type="Proteomes" id="UP001223978">
    <property type="component" value="Unassembled WGS sequence"/>
</dbReference>
<keyword evidence="2" id="KW-0472">Membrane</keyword>
<evidence type="ECO:0000313" key="5">
    <source>
        <dbReference type="Proteomes" id="UP001223978"/>
    </source>
</evidence>
<evidence type="ECO:0000256" key="2">
    <source>
        <dbReference type="SAM" id="Phobius"/>
    </source>
</evidence>
<evidence type="ECO:0000256" key="1">
    <source>
        <dbReference type="SAM" id="MobiDB-lite"/>
    </source>
</evidence>
<organism evidence="4 5">
    <name type="scientific">Streptomyces cavernicola</name>
    <dbReference type="NCBI Taxonomy" id="3043613"/>
    <lineage>
        <taxon>Bacteria</taxon>
        <taxon>Bacillati</taxon>
        <taxon>Actinomycetota</taxon>
        <taxon>Actinomycetes</taxon>
        <taxon>Kitasatosporales</taxon>
        <taxon>Streptomycetaceae</taxon>
        <taxon>Streptomyces</taxon>
    </lineage>
</organism>
<keyword evidence="5" id="KW-1185">Reference proteome</keyword>
<protein>
    <recommendedName>
        <fullName evidence="6">Cell wall protein</fullName>
    </recommendedName>
</protein>